<accession>A0A0F9PNL6</accession>
<name>A0A0F9PNL6_9ZZZZ</name>
<protein>
    <submittedName>
        <fullName evidence="1">Uncharacterized protein</fullName>
    </submittedName>
</protein>
<sequence>MLMNGLNLGLLEFTPEGLRLKFKLCRNKDLGCLRHHLVIGRILIGGL</sequence>
<comment type="caution">
    <text evidence="1">The sequence shown here is derived from an EMBL/GenBank/DDBJ whole genome shotgun (WGS) entry which is preliminary data.</text>
</comment>
<evidence type="ECO:0000313" key="1">
    <source>
        <dbReference type="EMBL" id="KKN33365.1"/>
    </source>
</evidence>
<reference evidence="1" key="1">
    <citation type="journal article" date="2015" name="Nature">
        <title>Complex archaea that bridge the gap between prokaryotes and eukaryotes.</title>
        <authorList>
            <person name="Spang A."/>
            <person name="Saw J.H."/>
            <person name="Jorgensen S.L."/>
            <person name="Zaremba-Niedzwiedzka K."/>
            <person name="Martijn J."/>
            <person name="Lind A.E."/>
            <person name="van Eijk R."/>
            <person name="Schleper C."/>
            <person name="Guy L."/>
            <person name="Ettema T.J."/>
        </authorList>
    </citation>
    <scope>NUCLEOTIDE SEQUENCE</scope>
</reference>
<gene>
    <name evidence="1" type="ORF">LCGC14_0804550</name>
</gene>
<dbReference type="AlphaFoldDB" id="A0A0F9PNL6"/>
<proteinExistence type="predicted"/>
<dbReference type="EMBL" id="LAZR01002185">
    <property type="protein sequence ID" value="KKN33365.1"/>
    <property type="molecule type" value="Genomic_DNA"/>
</dbReference>
<organism evidence="1">
    <name type="scientific">marine sediment metagenome</name>
    <dbReference type="NCBI Taxonomy" id="412755"/>
    <lineage>
        <taxon>unclassified sequences</taxon>
        <taxon>metagenomes</taxon>
        <taxon>ecological metagenomes</taxon>
    </lineage>
</organism>